<evidence type="ECO:0000313" key="2">
    <source>
        <dbReference type="Proteomes" id="UP000835052"/>
    </source>
</evidence>
<keyword evidence="2" id="KW-1185">Reference proteome</keyword>
<sequence length="76" mass="8386">MGELERGGGRAELALRRQANHRLRRRSLTEGVTGPVRDESGRELLGPIGCATVPIHTYMATHGLLLLGSWRKVEQP</sequence>
<name>A0A8S1H256_9PELO</name>
<dbReference type="EMBL" id="CAJGYM010000010">
    <property type="protein sequence ID" value="CAD6189373.1"/>
    <property type="molecule type" value="Genomic_DNA"/>
</dbReference>
<gene>
    <name evidence="1" type="ORF">CAUJ_LOCUS5292</name>
</gene>
<comment type="caution">
    <text evidence="1">The sequence shown here is derived from an EMBL/GenBank/DDBJ whole genome shotgun (WGS) entry which is preliminary data.</text>
</comment>
<dbReference type="Proteomes" id="UP000835052">
    <property type="component" value="Unassembled WGS sequence"/>
</dbReference>
<accession>A0A8S1H256</accession>
<evidence type="ECO:0000313" key="1">
    <source>
        <dbReference type="EMBL" id="CAD6189373.1"/>
    </source>
</evidence>
<organism evidence="1 2">
    <name type="scientific">Caenorhabditis auriculariae</name>
    <dbReference type="NCBI Taxonomy" id="2777116"/>
    <lineage>
        <taxon>Eukaryota</taxon>
        <taxon>Metazoa</taxon>
        <taxon>Ecdysozoa</taxon>
        <taxon>Nematoda</taxon>
        <taxon>Chromadorea</taxon>
        <taxon>Rhabditida</taxon>
        <taxon>Rhabditina</taxon>
        <taxon>Rhabditomorpha</taxon>
        <taxon>Rhabditoidea</taxon>
        <taxon>Rhabditidae</taxon>
        <taxon>Peloderinae</taxon>
        <taxon>Caenorhabditis</taxon>
    </lineage>
</organism>
<dbReference type="AlphaFoldDB" id="A0A8S1H256"/>
<protein>
    <submittedName>
        <fullName evidence="1">Uncharacterized protein</fullName>
    </submittedName>
</protein>
<reference evidence="1" key="1">
    <citation type="submission" date="2020-10" db="EMBL/GenBank/DDBJ databases">
        <authorList>
            <person name="Kikuchi T."/>
        </authorList>
    </citation>
    <scope>NUCLEOTIDE SEQUENCE</scope>
    <source>
        <strain evidence="1">NKZ352</strain>
    </source>
</reference>
<proteinExistence type="predicted"/>